<protein>
    <recommendedName>
        <fullName evidence="3">RING-type E3 ubiquitin transferase</fullName>
        <ecNumber evidence="3">2.3.2.27</ecNumber>
    </recommendedName>
</protein>
<dbReference type="Gene3D" id="3.30.40.10">
    <property type="entry name" value="Zinc/RING finger domain, C3HC4 (zinc finger)"/>
    <property type="match status" value="1"/>
</dbReference>
<evidence type="ECO:0000256" key="3">
    <source>
        <dbReference type="ARBA" id="ARBA00012483"/>
    </source>
</evidence>
<evidence type="ECO:0000259" key="10">
    <source>
        <dbReference type="PROSITE" id="PS50089"/>
    </source>
</evidence>
<comment type="pathway">
    <text evidence="2">Protein modification; protein ubiquitination.</text>
</comment>
<evidence type="ECO:0000313" key="12">
    <source>
        <dbReference type="Proteomes" id="UP001165065"/>
    </source>
</evidence>
<accession>A0A9W7L699</accession>
<evidence type="ECO:0000256" key="1">
    <source>
        <dbReference type="ARBA" id="ARBA00000900"/>
    </source>
</evidence>
<dbReference type="PROSITE" id="PS50089">
    <property type="entry name" value="ZF_RING_2"/>
    <property type="match status" value="1"/>
</dbReference>
<dbReference type="InterPro" id="IPR013083">
    <property type="entry name" value="Znf_RING/FYVE/PHD"/>
</dbReference>
<dbReference type="EMBL" id="BRYA01000027">
    <property type="protein sequence ID" value="GMI33137.1"/>
    <property type="molecule type" value="Genomic_DNA"/>
</dbReference>
<dbReference type="CDD" id="cd16531">
    <property type="entry name" value="RING-HC_RING1-like"/>
    <property type="match status" value="1"/>
</dbReference>
<dbReference type="Gene3D" id="3.10.20.90">
    <property type="entry name" value="Phosphatidylinositol 3-kinase Catalytic Subunit, Chain A, domain 1"/>
    <property type="match status" value="1"/>
</dbReference>
<evidence type="ECO:0000256" key="9">
    <source>
        <dbReference type="SAM" id="MobiDB-lite"/>
    </source>
</evidence>
<proteinExistence type="predicted"/>
<dbReference type="Pfam" id="PF13923">
    <property type="entry name" value="zf-C3HC4_2"/>
    <property type="match status" value="1"/>
</dbReference>
<dbReference type="GO" id="GO:0061630">
    <property type="term" value="F:ubiquitin protein ligase activity"/>
    <property type="evidence" value="ECO:0007669"/>
    <property type="project" value="UniProtKB-EC"/>
</dbReference>
<dbReference type="PANTHER" id="PTHR46076">
    <property type="entry name" value="E3 UBIQUITIN-PROTEIN LIGASE RING1 / RING 2 FAMILY MEMBER"/>
    <property type="match status" value="1"/>
</dbReference>
<keyword evidence="4" id="KW-0808">Transferase</keyword>
<dbReference type="InterPro" id="IPR017907">
    <property type="entry name" value="Znf_RING_CS"/>
</dbReference>
<reference evidence="12" key="1">
    <citation type="journal article" date="2023" name="Commun. Biol.">
        <title>Genome analysis of Parmales, the sister group of diatoms, reveals the evolutionary specialization of diatoms from phago-mixotrophs to photoautotrophs.</title>
        <authorList>
            <person name="Ban H."/>
            <person name="Sato S."/>
            <person name="Yoshikawa S."/>
            <person name="Yamada K."/>
            <person name="Nakamura Y."/>
            <person name="Ichinomiya M."/>
            <person name="Sato N."/>
            <person name="Blanc-Mathieu R."/>
            <person name="Endo H."/>
            <person name="Kuwata A."/>
            <person name="Ogata H."/>
        </authorList>
    </citation>
    <scope>NUCLEOTIDE SEQUENCE [LARGE SCALE GENOMIC DNA]</scope>
</reference>
<dbReference type="SMART" id="SM00184">
    <property type="entry name" value="RING"/>
    <property type="match status" value="1"/>
</dbReference>
<organism evidence="11 12">
    <name type="scientific">Triparma columacea</name>
    <dbReference type="NCBI Taxonomy" id="722753"/>
    <lineage>
        <taxon>Eukaryota</taxon>
        <taxon>Sar</taxon>
        <taxon>Stramenopiles</taxon>
        <taxon>Ochrophyta</taxon>
        <taxon>Bolidophyceae</taxon>
        <taxon>Parmales</taxon>
        <taxon>Triparmaceae</taxon>
        <taxon>Triparma</taxon>
    </lineage>
</organism>
<keyword evidence="6 8" id="KW-0863">Zinc-finger</keyword>
<dbReference type="OrthoDB" id="337575at2759"/>
<dbReference type="PANTHER" id="PTHR46076:SF3">
    <property type="entry name" value="E3 UBIQUITIN-PROTEIN LIGASE RING1"/>
    <property type="match status" value="1"/>
</dbReference>
<keyword evidence="5" id="KW-0479">Metal-binding</keyword>
<feature type="region of interest" description="Disordered" evidence="9">
    <location>
        <begin position="161"/>
        <end position="205"/>
    </location>
</feature>
<dbReference type="SUPFAM" id="SSF57850">
    <property type="entry name" value="RING/U-box"/>
    <property type="match status" value="1"/>
</dbReference>
<comment type="caution">
    <text evidence="11">The sequence shown here is derived from an EMBL/GenBank/DDBJ whole genome shotgun (WGS) entry which is preliminary data.</text>
</comment>
<dbReference type="Proteomes" id="UP001165065">
    <property type="component" value="Unassembled WGS sequence"/>
</dbReference>
<dbReference type="InterPro" id="IPR043540">
    <property type="entry name" value="RING1/RING2"/>
</dbReference>
<name>A0A9W7L699_9STRA</name>
<dbReference type="EC" id="2.3.2.27" evidence="3"/>
<feature type="domain" description="RING-type" evidence="10">
    <location>
        <begin position="63"/>
        <end position="103"/>
    </location>
</feature>
<dbReference type="PROSITE" id="PS00518">
    <property type="entry name" value="ZF_RING_1"/>
    <property type="match status" value="1"/>
</dbReference>
<dbReference type="GO" id="GO:0031519">
    <property type="term" value="C:PcG protein complex"/>
    <property type="evidence" value="ECO:0007669"/>
    <property type="project" value="TreeGrafter"/>
</dbReference>
<evidence type="ECO:0000256" key="7">
    <source>
        <dbReference type="ARBA" id="ARBA00022833"/>
    </source>
</evidence>
<evidence type="ECO:0000256" key="8">
    <source>
        <dbReference type="PROSITE-ProRule" id="PRU00175"/>
    </source>
</evidence>
<comment type="catalytic activity">
    <reaction evidence="1">
        <text>S-ubiquitinyl-[E2 ubiquitin-conjugating enzyme]-L-cysteine + [acceptor protein]-L-lysine = [E2 ubiquitin-conjugating enzyme]-L-cysteine + N(6)-ubiquitinyl-[acceptor protein]-L-lysine.</text>
        <dbReference type="EC" id="2.3.2.27"/>
    </reaction>
</comment>
<dbReference type="GO" id="GO:0008270">
    <property type="term" value="F:zinc ion binding"/>
    <property type="evidence" value="ECO:0007669"/>
    <property type="project" value="UniProtKB-KW"/>
</dbReference>
<keyword evidence="12" id="KW-1185">Reference proteome</keyword>
<sequence>MSGSSKSYVPPPTTFNPISKYEEFTEIEGVTLFELYGKPRTIETDNTVKKTLSTKVLDSELRCPICLMYLKNTHIVMLCLHRFCGDCIQKSIRIGKKECPSCRIHLPSRRSLRPDPNFDALIVTLYGDLDKLEESEAKEAEEINKRVNVNNALTNSQALGIAQQHAKRRMHKVTYPQPSPRNSVSSGGQSAGQKRARSGSGGAARKRDNVNLVSFVLRKHPKEEHVGTLDREYIRTSSELKVYHLKKFLGLKLDFQHFHNFQIIIMAKSKGVILDESLTLEDISKNILDEQANEFVLHYRMSAV</sequence>
<evidence type="ECO:0000313" key="11">
    <source>
        <dbReference type="EMBL" id="GMI33137.1"/>
    </source>
</evidence>
<evidence type="ECO:0000256" key="6">
    <source>
        <dbReference type="ARBA" id="ARBA00022771"/>
    </source>
</evidence>
<dbReference type="GO" id="GO:0000151">
    <property type="term" value="C:ubiquitin ligase complex"/>
    <property type="evidence" value="ECO:0007669"/>
    <property type="project" value="InterPro"/>
</dbReference>
<feature type="compositionally biased region" description="Polar residues" evidence="9">
    <location>
        <begin position="180"/>
        <end position="192"/>
    </location>
</feature>
<evidence type="ECO:0000256" key="5">
    <source>
        <dbReference type="ARBA" id="ARBA00022723"/>
    </source>
</evidence>
<dbReference type="AlphaFoldDB" id="A0A9W7L699"/>
<evidence type="ECO:0000256" key="2">
    <source>
        <dbReference type="ARBA" id="ARBA00004906"/>
    </source>
</evidence>
<dbReference type="GO" id="GO:0003682">
    <property type="term" value="F:chromatin binding"/>
    <property type="evidence" value="ECO:0007669"/>
    <property type="project" value="TreeGrafter"/>
</dbReference>
<dbReference type="InterPro" id="IPR001841">
    <property type="entry name" value="Znf_RING"/>
</dbReference>
<keyword evidence="7" id="KW-0862">Zinc</keyword>
<evidence type="ECO:0000256" key="4">
    <source>
        <dbReference type="ARBA" id="ARBA00022679"/>
    </source>
</evidence>
<gene>
    <name evidence="11" type="ORF">TrCOL_g2582</name>
</gene>